<proteinExistence type="predicted"/>
<keyword evidence="1" id="KW-0812">Transmembrane</keyword>
<dbReference type="EMBL" id="JBDFQZ010000001">
    <property type="protein sequence ID" value="KAK9756404.1"/>
    <property type="molecule type" value="Genomic_DNA"/>
</dbReference>
<dbReference type="Proteomes" id="UP001443914">
    <property type="component" value="Unassembled WGS sequence"/>
</dbReference>
<keyword evidence="1" id="KW-1133">Transmembrane helix</keyword>
<keyword evidence="3" id="KW-1185">Reference proteome</keyword>
<sequence length="135" mass="16105">MRMRICQENCCFLCGVEEESHDHLFFRCRYSVRCLNLVAGWLRLIVPVDGVFDWWVRLRVRSLLLKQIVAVAIYSLIYRLWMSRNACRLDRVLPIPTVLCSDVRNDVLLRISVCNDVVKYSRIRRWVQELRGRTC</sequence>
<accession>A0AAW1NFP2</accession>
<gene>
    <name evidence="2" type="ORF">RND81_01G094800</name>
</gene>
<evidence type="ECO:0000256" key="1">
    <source>
        <dbReference type="SAM" id="Phobius"/>
    </source>
</evidence>
<reference evidence="2" key="1">
    <citation type="submission" date="2024-03" db="EMBL/GenBank/DDBJ databases">
        <title>WGS assembly of Saponaria officinalis var. Norfolk2.</title>
        <authorList>
            <person name="Jenkins J."/>
            <person name="Shu S."/>
            <person name="Grimwood J."/>
            <person name="Barry K."/>
            <person name="Goodstein D."/>
            <person name="Schmutz J."/>
            <person name="Leebens-Mack J."/>
            <person name="Osbourn A."/>
        </authorList>
    </citation>
    <scope>NUCLEOTIDE SEQUENCE [LARGE SCALE GENOMIC DNA]</scope>
    <source>
        <strain evidence="2">JIC</strain>
    </source>
</reference>
<evidence type="ECO:0000313" key="2">
    <source>
        <dbReference type="EMBL" id="KAK9756404.1"/>
    </source>
</evidence>
<feature type="transmembrane region" description="Helical" evidence="1">
    <location>
        <begin position="64"/>
        <end position="81"/>
    </location>
</feature>
<evidence type="ECO:0008006" key="4">
    <source>
        <dbReference type="Google" id="ProtNLM"/>
    </source>
</evidence>
<name>A0AAW1NFP2_SAPOF</name>
<dbReference type="AlphaFoldDB" id="A0AAW1NFP2"/>
<comment type="caution">
    <text evidence="2">The sequence shown here is derived from an EMBL/GenBank/DDBJ whole genome shotgun (WGS) entry which is preliminary data.</text>
</comment>
<organism evidence="2 3">
    <name type="scientific">Saponaria officinalis</name>
    <name type="common">Common soapwort</name>
    <name type="synonym">Lychnis saponaria</name>
    <dbReference type="NCBI Taxonomy" id="3572"/>
    <lineage>
        <taxon>Eukaryota</taxon>
        <taxon>Viridiplantae</taxon>
        <taxon>Streptophyta</taxon>
        <taxon>Embryophyta</taxon>
        <taxon>Tracheophyta</taxon>
        <taxon>Spermatophyta</taxon>
        <taxon>Magnoliopsida</taxon>
        <taxon>eudicotyledons</taxon>
        <taxon>Gunneridae</taxon>
        <taxon>Pentapetalae</taxon>
        <taxon>Caryophyllales</taxon>
        <taxon>Caryophyllaceae</taxon>
        <taxon>Caryophylleae</taxon>
        <taxon>Saponaria</taxon>
    </lineage>
</organism>
<protein>
    <recommendedName>
        <fullName evidence="4">Reverse transcriptase zinc-binding domain-containing protein</fullName>
    </recommendedName>
</protein>
<feature type="transmembrane region" description="Helical" evidence="1">
    <location>
        <begin position="34"/>
        <end position="52"/>
    </location>
</feature>
<keyword evidence="1" id="KW-0472">Membrane</keyword>
<evidence type="ECO:0000313" key="3">
    <source>
        <dbReference type="Proteomes" id="UP001443914"/>
    </source>
</evidence>